<keyword evidence="4" id="KW-0812">Transmembrane</keyword>
<sequence>MKPKSKRQQTVWRLECELGVIADSDCPVDGGWSPWEAWSSCHGSCDDIGHRRRRRLCNNPPPSQDGIPCTGLAEQIEACYLNNCTVDDFRKLVEDDVVRKRALLQLEVVPALMEQCLQMECPFEGIEAALTTDNTWKINAETLWNAIQCVKHNLGCPTVGEWGTWGSWSVCGARCGRGLRWRLRRCDNPPPSDAHLVCLGTPLQTQDCEGDQCALDQLDSYEEKIGHWSEWGQWSACSEKCGTGVKRRKRTCNDVNKENSLLTWGTNCRGQHDQVEMCKNRVCVLNGGWSGWSAWGPCSQTCGPGRRSRTRSCTRPVPAGPTAVNCVGPRTEVSSCQLSACDVFSHKVAVLSGESHIHYNFENKRSTLFHFYIRFMPLSPHGTLVRRGNIHNPLVRLSLQKWHICLDVSGLSHSCDLPRVCTTEVIEPATWHSVLITVTSDAATVRLDDSHIAIRSIFPCDPELPNDIVHIYIGERLHGEIQEMMLNFIPLSMVINKGKRKISDFSPNIVSNVAYEKANIEEAFLNLDNGQYLRLPCFNSPDVWKLRLTVKSKLDSGTILFLEDNKNGNWVYLALQNLRLKLKLTMGDLHTETSSSSDISLDQWLDIQLSKEKGTNTIEAIVNSGERLHVLFEIPNDRKRQISGNMKIQHQPGKPFILHDNTTKHENPVYGICNDEFFVGGIPGEIKKKIPNDLTPFNGCIASLSIDGILQDLHSCNIERYIEDKVQVSSRTASVSGSYHETAWGNSNSLNLTCLHTRSLTTPHSAHWLFLDTAVTSTLKDKKIRSVDDGKVLRLVATADNELRGFYTCRSHSIKHTRNIITYGVLGKIKYKLFEPDMTTIVAVLTTVTLVLATILWLVIEAIHDLRNGYGFFRDAHLSPEEEAESVCKFIDANLHLIGCKTAAKLAKARARRKAQQLTSKFSFAAQEPQGLLQEQNLGHENLDENITSSEPEGLPALPEVKSTDTEQLHKIFRSDVCYTSSPKHGSDISDRSKLSSSTLDARSPRFLCSQLLMTKRIRSAKQSHLLKSKRQVSSPRKARSKLLTIQSSGYVNLSPVQKILQKFQQLKSDDTVD</sequence>
<name>A0A9N9R464_9NEOP</name>
<evidence type="ECO:0000259" key="5">
    <source>
        <dbReference type="PROSITE" id="PS50025"/>
    </source>
</evidence>
<dbReference type="CDD" id="cd00110">
    <property type="entry name" value="LamG"/>
    <property type="match status" value="1"/>
</dbReference>
<keyword evidence="4" id="KW-0472">Membrane</keyword>
<dbReference type="SMART" id="SM00209">
    <property type="entry name" value="TSP1"/>
    <property type="match status" value="4"/>
</dbReference>
<organism evidence="6 7">
    <name type="scientific">Diatraea saccharalis</name>
    <name type="common">sugarcane borer</name>
    <dbReference type="NCBI Taxonomy" id="40085"/>
    <lineage>
        <taxon>Eukaryota</taxon>
        <taxon>Metazoa</taxon>
        <taxon>Ecdysozoa</taxon>
        <taxon>Arthropoda</taxon>
        <taxon>Hexapoda</taxon>
        <taxon>Insecta</taxon>
        <taxon>Pterygota</taxon>
        <taxon>Neoptera</taxon>
        <taxon>Endopterygota</taxon>
        <taxon>Lepidoptera</taxon>
        <taxon>Glossata</taxon>
        <taxon>Ditrysia</taxon>
        <taxon>Pyraloidea</taxon>
        <taxon>Crambidae</taxon>
        <taxon>Crambinae</taxon>
        <taxon>Diatraea</taxon>
    </lineage>
</organism>
<evidence type="ECO:0000256" key="3">
    <source>
        <dbReference type="PROSITE-ProRule" id="PRU00122"/>
    </source>
</evidence>
<keyword evidence="2" id="KW-1015">Disulfide bond</keyword>
<dbReference type="EMBL" id="OU893333">
    <property type="protein sequence ID" value="CAG9788984.1"/>
    <property type="molecule type" value="Genomic_DNA"/>
</dbReference>
<dbReference type="FunFam" id="2.20.100.10:FF:000002">
    <property type="entry name" value="Unc-5 netrin receptor C"/>
    <property type="match status" value="1"/>
</dbReference>
<keyword evidence="7" id="KW-1185">Reference proteome</keyword>
<evidence type="ECO:0000256" key="1">
    <source>
        <dbReference type="ARBA" id="ARBA00022737"/>
    </source>
</evidence>
<dbReference type="FunFam" id="2.20.100.10:FF:000001">
    <property type="entry name" value="semaphorin-5A isoform X1"/>
    <property type="match status" value="2"/>
</dbReference>
<protein>
    <recommendedName>
        <fullName evidence="5">Laminin G domain-containing protein</fullName>
    </recommendedName>
</protein>
<dbReference type="InterPro" id="IPR036383">
    <property type="entry name" value="TSP1_rpt_sf"/>
</dbReference>
<dbReference type="Pfam" id="PF00090">
    <property type="entry name" value="TSP_1"/>
    <property type="match status" value="4"/>
</dbReference>
<dbReference type="OrthoDB" id="446173at2759"/>
<feature type="transmembrane region" description="Helical" evidence="4">
    <location>
        <begin position="838"/>
        <end position="860"/>
    </location>
</feature>
<dbReference type="PANTHER" id="PTHR22906">
    <property type="entry name" value="PROPERDIN"/>
    <property type="match status" value="1"/>
</dbReference>
<dbReference type="Proteomes" id="UP001153714">
    <property type="component" value="Chromosome 2"/>
</dbReference>
<dbReference type="PRINTS" id="PR01705">
    <property type="entry name" value="TSP1REPEAT"/>
</dbReference>
<dbReference type="Gene3D" id="2.60.120.200">
    <property type="match status" value="2"/>
</dbReference>
<keyword evidence="4" id="KW-1133">Transmembrane helix</keyword>
<dbReference type="InterPro" id="IPR001791">
    <property type="entry name" value="Laminin_G"/>
</dbReference>
<dbReference type="InterPro" id="IPR052065">
    <property type="entry name" value="Compl_asym_regulator"/>
</dbReference>
<reference evidence="6" key="1">
    <citation type="submission" date="2021-12" db="EMBL/GenBank/DDBJ databases">
        <authorList>
            <person name="King R."/>
        </authorList>
    </citation>
    <scope>NUCLEOTIDE SEQUENCE</scope>
</reference>
<feature type="domain" description="Laminin G" evidence="5">
    <location>
        <begin position="522"/>
        <end position="754"/>
    </location>
</feature>
<dbReference type="Gene3D" id="2.20.100.10">
    <property type="entry name" value="Thrombospondin type-1 (TSP1) repeat"/>
    <property type="match status" value="4"/>
</dbReference>
<comment type="caution">
    <text evidence="3">Lacks conserved residue(s) required for the propagation of feature annotation.</text>
</comment>
<gene>
    <name evidence="6" type="ORF">DIATSA_LOCUS6755</name>
</gene>
<dbReference type="InterPro" id="IPR013320">
    <property type="entry name" value="ConA-like_dom_sf"/>
</dbReference>
<dbReference type="SUPFAM" id="SSF82895">
    <property type="entry name" value="TSP-1 type 1 repeat"/>
    <property type="match status" value="4"/>
</dbReference>
<evidence type="ECO:0000313" key="6">
    <source>
        <dbReference type="EMBL" id="CAG9788984.1"/>
    </source>
</evidence>
<proteinExistence type="predicted"/>
<dbReference type="Pfam" id="PF00054">
    <property type="entry name" value="Laminin_G_1"/>
    <property type="match status" value="1"/>
</dbReference>
<dbReference type="SMART" id="SM00282">
    <property type="entry name" value="LamG"/>
    <property type="match status" value="2"/>
</dbReference>
<evidence type="ECO:0000313" key="7">
    <source>
        <dbReference type="Proteomes" id="UP001153714"/>
    </source>
</evidence>
<evidence type="ECO:0000256" key="4">
    <source>
        <dbReference type="SAM" id="Phobius"/>
    </source>
</evidence>
<dbReference type="PROSITE" id="PS50092">
    <property type="entry name" value="TSP1"/>
    <property type="match status" value="4"/>
</dbReference>
<evidence type="ECO:0000256" key="2">
    <source>
        <dbReference type="ARBA" id="ARBA00023157"/>
    </source>
</evidence>
<reference evidence="6" key="2">
    <citation type="submission" date="2022-10" db="EMBL/GenBank/DDBJ databases">
        <authorList>
            <consortium name="ENA_rothamsted_submissions"/>
            <consortium name="culmorum"/>
            <person name="King R."/>
        </authorList>
    </citation>
    <scope>NUCLEOTIDE SEQUENCE</scope>
</reference>
<dbReference type="PROSITE" id="PS50025">
    <property type="entry name" value="LAM_G_DOMAIN"/>
    <property type="match status" value="1"/>
</dbReference>
<accession>A0A9N9R464</accession>
<dbReference type="InterPro" id="IPR000884">
    <property type="entry name" value="TSP1_rpt"/>
</dbReference>
<keyword evidence="1" id="KW-0677">Repeat</keyword>
<dbReference type="SUPFAM" id="SSF49899">
    <property type="entry name" value="Concanavalin A-like lectins/glucanases"/>
    <property type="match status" value="2"/>
</dbReference>
<dbReference type="AlphaFoldDB" id="A0A9N9R464"/>